<sequence>MSAPHLSAPTRFAEAGLAFWRLDLNDQHPTSSMAIAQVHAAYLTPYQTKRQKTL</sequence>
<dbReference type="EMBL" id="VTFH01000001">
    <property type="protein sequence ID" value="KAA8563155.1"/>
    <property type="molecule type" value="Genomic_DNA"/>
</dbReference>
<dbReference type="AlphaFoldDB" id="A0A5M9J6G5"/>
<proteinExistence type="predicted"/>
<comment type="caution">
    <text evidence="1">The sequence shown here is derived from an EMBL/GenBank/DDBJ whole genome shotgun (WGS) entry which is preliminary data.</text>
</comment>
<accession>A0A5M9J6G5</accession>
<name>A0A5M9J6G5_9PSED</name>
<protein>
    <submittedName>
        <fullName evidence="1">Uncharacterized protein</fullName>
    </submittedName>
</protein>
<dbReference type="RefSeq" id="WP_190362354.1">
    <property type="nucleotide sequence ID" value="NZ_VTFH01000001.1"/>
</dbReference>
<evidence type="ECO:0000313" key="1">
    <source>
        <dbReference type="EMBL" id="KAA8563155.1"/>
    </source>
</evidence>
<evidence type="ECO:0000313" key="2">
    <source>
        <dbReference type="Proteomes" id="UP000323425"/>
    </source>
</evidence>
<reference evidence="1 2" key="1">
    <citation type="journal article" date="2018" name="Plant Biotechnol. Rep.">
        <title>Diversity and antifungal activity of endophytic bacteria associated with Panax ginseng seedlings.</title>
        <authorList>
            <person name="Park J.M."/>
            <person name="Hong C.E."/>
            <person name="Jo S.H."/>
        </authorList>
    </citation>
    <scope>NUCLEOTIDE SEQUENCE [LARGE SCALE GENOMIC DNA]</scope>
    <source>
        <strain evidence="1 2">PgKB38</strain>
    </source>
</reference>
<dbReference type="Proteomes" id="UP000323425">
    <property type="component" value="Unassembled WGS sequence"/>
</dbReference>
<organism evidence="1 2">
    <name type="scientific">Pseudomonas extremaustralis</name>
    <dbReference type="NCBI Taxonomy" id="359110"/>
    <lineage>
        <taxon>Bacteria</taxon>
        <taxon>Pseudomonadati</taxon>
        <taxon>Pseudomonadota</taxon>
        <taxon>Gammaproteobacteria</taxon>
        <taxon>Pseudomonadales</taxon>
        <taxon>Pseudomonadaceae</taxon>
        <taxon>Pseudomonas</taxon>
    </lineage>
</organism>
<gene>
    <name evidence="1" type="ORF">FX985_03223</name>
</gene>